<dbReference type="OrthoDB" id="6337871at2759"/>
<evidence type="ECO:0000313" key="11">
    <source>
        <dbReference type="Proteomes" id="UP000677054"/>
    </source>
</evidence>
<dbReference type="CDD" id="cd16890">
    <property type="entry name" value="lyz_i"/>
    <property type="match status" value="1"/>
</dbReference>
<proteinExistence type="predicted"/>
<dbReference type="EC" id="3.2.1.17" evidence="2"/>
<dbReference type="InterPro" id="IPR008597">
    <property type="entry name" value="Invert_lysozyme"/>
</dbReference>
<feature type="disulfide bond" evidence="9">
    <location>
        <begin position="63"/>
        <end position="69"/>
    </location>
</feature>
<keyword evidence="4" id="KW-0081">Bacteriolytic enzyme</keyword>
<evidence type="ECO:0000256" key="9">
    <source>
        <dbReference type="PIRSR" id="PIRSR608597-3"/>
    </source>
</evidence>
<evidence type="ECO:0000256" key="7">
    <source>
        <dbReference type="ARBA" id="ARBA00023157"/>
    </source>
</evidence>
<keyword evidence="8" id="KW-0326">Glycosidase</keyword>
<dbReference type="GO" id="GO:0031640">
    <property type="term" value="P:killing of cells of another organism"/>
    <property type="evidence" value="ECO:0007669"/>
    <property type="project" value="UniProtKB-KW"/>
</dbReference>
<keyword evidence="5" id="KW-0378">Hydrolase</keyword>
<feature type="disulfide bond" evidence="9">
    <location>
        <begin position="5"/>
        <end position="93"/>
    </location>
</feature>
<evidence type="ECO:0000256" key="6">
    <source>
        <dbReference type="ARBA" id="ARBA00023022"/>
    </source>
</evidence>
<dbReference type="EMBL" id="LR911881">
    <property type="protein sequence ID" value="CAD7254753.1"/>
    <property type="molecule type" value="Genomic_DNA"/>
</dbReference>
<evidence type="ECO:0000313" key="10">
    <source>
        <dbReference type="EMBL" id="CAD7254753.1"/>
    </source>
</evidence>
<accession>A0A7R9AIW8</accession>
<comment type="catalytic activity">
    <reaction evidence="1">
        <text>Hydrolysis of (1-&gt;4)-beta-linkages between N-acetylmuramic acid and N-acetyl-D-glucosamine residues in a peptidoglycan and between N-acetyl-D-glucosamine residues in chitodextrins.</text>
        <dbReference type="EC" id="3.2.1.17"/>
    </reaction>
</comment>
<keyword evidence="3" id="KW-0929">Antimicrobial</keyword>
<dbReference type="GO" id="GO:0042742">
    <property type="term" value="P:defense response to bacterium"/>
    <property type="evidence" value="ECO:0007669"/>
    <property type="project" value="UniProtKB-KW"/>
</dbReference>
<dbReference type="AlphaFoldDB" id="A0A7R9AIW8"/>
<organism evidence="10">
    <name type="scientific">Darwinula stevensoni</name>
    <dbReference type="NCBI Taxonomy" id="69355"/>
    <lineage>
        <taxon>Eukaryota</taxon>
        <taxon>Metazoa</taxon>
        <taxon>Ecdysozoa</taxon>
        <taxon>Arthropoda</taxon>
        <taxon>Crustacea</taxon>
        <taxon>Oligostraca</taxon>
        <taxon>Ostracoda</taxon>
        <taxon>Podocopa</taxon>
        <taxon>Podocopida</taxon>
        <taxon>Darwinulocopina</taxon>
        <taxon>Darwinuloidea</taxon>
        <taxon>Darwinulidae</taxon>
        <taxon>Darwinula</taxon>
    </lineage>
</organism>
<keyword evidence="7 9" id="KW-1015">Disulfide bond</keyword>
<name>A0A7R9AIW8_9CRUS</name>
<feature type="disulfide bond" evidence="9">
    <location>
        <begin position="22"/>
        <end position="31"/>
    </location>
</feature>
<dbReference type="SUPFAM" id="SSF53955">
    <property type="entry name" value="Lysozyme-like"/>
    <property type="match status" value="1"/>
</dbReference>
<dbReference type="PROSITE" id="PS51909">
    <property type="entry name" value="LYSOZYME_I"/>
    <property type="match status" value="1"/>
</dbReference>
<dbReference type="InterPro" id="IPR023346">
    <property type="entry name" value="Lysozyme-like_dom_sf"/>
</dbReference>
<dbReference type="PANTHER" id="PTHR11195:SF13">
    <property type="entry name" value="INVERTEBRATE-TYPE LYSOZYME 2-RELATED"/>
    <property type="match status" value="1"/>
</dbReference>
<dbReference type="PROSITE" id="PS00018">
    <property type="entry name" value="EF_HAND_1"/>
    <property type="match status" value="1"/>
</dbReference>
<gene>
    <name evidence="10" type="ORF">DSTB1V02_LOCUS14499</name>
</gene>
<keyword evidence="11" id="KW-1185">Reference proteome</keyword>
<dbReference type="InterPro" id="IPR018247">
    <property type="entry name" value="EF_Hand_1_Ca_BS"/>
</dbReference>
<evidence type="ECO:0000256" key="8">
    <source>
        <dbReference type="ARBA" id="ARBA00023295"/>
    </source>
</evidence>
<feature type="disulfide bond" evidence="9">
    <location>
        <begin position="10"/>
        <end position="16"/>
    </location>
</feature>
<evidence type="ECO:0000256" key="4">
    <source>
        <dbReference type="ARBA" id="ARBA00022638"/>
    </source>
</evidence>
<dbReference type="PANTHER" id="PTHR11195">
    <property type="entry name" value="DESTABILASE-RELATED"/>
    <property type="match status" value="1"/>
</dbReference>
<sequence>MGDDCVACFCAGSSGCFTSAGCTWSGGSQYCGPFHISRPYWIDAGSPVREGGNPQSPNPFEECTTDYSCATRTIRSYMERFKQDCNGDGVIDCLDFALIHNQGGYGCRVPNPDSIPLYGTVRECMYPPIDARMQPRRTVIKKP</sequence>
<evidence type="ECO:0000256" key="3">
    <source>
        <dbReference type="ARBA" id="ARBA00022529"/>
    </source>
</evidence>
<dbReference type="Proteomes" id="UP000677054">
    <property type="component" value="Unassembled WGS sequence"/>
</dbReference>
<evidence type="ECO:0000256" key="5">
    <source>
        <dbReference type="ARBA" id="ARBA00022801"/>
    </source>
</evidence>
<dbReference type="Gene3D" id="1.10.530.10">
    <property type="match status" value="1"/>
</dbReference>
<evidence type="ECO:0000256" key="2">
    <source>
        <dbReference type="ARBA" id="ARBA00012732"/>
    </source>
</evidence>
<dbReference type="Pfam" id="PF05497">
    <property type="entry name" value="Destabilase"/>
    <property type="match status" value="1"/>
</dbReference>
<evidence type="ECO:0000256" key="1">
    <source>
        <dbReference type="ARBA" id="ARBA00000632"/>
    </source>
</evidence>
<reference evidence="10" key="1">
    <citation type="submission" date="2020-11" db="EMBL/GenBank/DDBJ databases">
        <authorList>
            <person name="Tran Van P."/>
        </authorList>
    </citation>
    <scope>NUCLEOTIDE SEQUENCE</scope>
</reference>
<dbReference type="EMBL" id="CAJPEV010012363">
    <property type="protein sequence ID" value="CAG0906464.1"/>
    <property type="molecule type" value="Genomic_DNA"/>
</dbReference>
<dbReference type="GO" id="GO:0003796">
    <property type="term" value="F:lysozyme activity"/>
    <property type="evidence" value="ECO:0007669"/>
    <property type="project" value="UniProtKB-EC"/>
</dbReference>
<protein>
    <recommendedName>
        <fullName evidence="2">lysozyme</fullName>
        <ecNumber evidence="2">3.2.1.17</ecNumber>
    </recommendedName>
</protein>
<keyword evidence="6" id="KW-0044">Antibiotic</keyword>